<keyword evidence="1" id="KW-0472">Membrane</keyword>
<evidence type="ECO:0000313" key="4">
    <source>
        <dbReference type="Proteomes" id="UP000319213"/>
    </source>
</evidence>
<dbReference type="OrthoDB" id="4246706at2"/>
<dbReference type="Pfam" id="PF08378">
    <property type="entry name" value="NERD"/>
    <property type="match status" value="1"/>
</dbReference>
<dbReference type="Proteomes" id="UP000319213">
    <property type="component" value="Unassembled WGS sequence"/>
</dbReference>
<evidence type="ECO:0000259" key="2">
    <source>
        <dbReference type="Pfam" id="PF08378"/>
    </source>
</evidence>
<feature type="transmembrane region" description="Helical" evidence="1">
    <location>
        <begin position="38"/>
        <end position="55"/>
    </location>
</feature>
<dbReference type="RefSeq" id="WP_142258339.1">
    <property type="nucleotide sequence ID" value="NZ_BMPV01000006.1"/>
</dbReference>
<evidence type="ECO:0000313" key="3">
    <source>
        <dbReference type="EMBL" id="TQM74123.1"/>
    </source>
</evidence>
<feature type="domain" description="NERD" evidence="2">
    <location>
        <begin position="94"/>
        <end position="180"/>
    </location>
</feature>
<evidence type="ECO:0000256" key="1">
    <source>
        <dbReference type="SAM" id="Phobius"/>
    </source>
</evidence>
<comment type="caution">
    <text evidence="3">The sequence shown here is derived from an EMBL/GenBank/DDBJ whole genome shotgun (WGS) entry which is preliminary data.</text>
</comment>
<gene>
    <name evidence="3" type="ORF">FHX40_0785</name>
</gene>
<proteinExistence type="predicted"/>
<keyword evidence="4" id="KW-1185">Reference proteome</keyword>
<organism evidence="3 4">
    <name type="scientific">Thermopolyspora flexuosa</name>
    <dbReference type="NCBI Taxonomy" id="103836"/>
    <lineage>
        <taxon>Bacteria</taxon>
        <taxon>Bacillati</taxon>
        <taxon>Actinomycetota</taxon>
        <taxon>Actinomycetes</taxon>
        <taxon>Streptosporangiales</taxon>
        <taxon>Streptosporangiaceae</taxon>
        <taxon>Thermopolyspora</taxon>
    </lineage>
</organism>
<accession>A0A543IU70</accession>
<protein>
    <submittedName>
        <fullName evidence="3">Nuclease-like protein</fullName>
    </submittedName>
</protein>
<dbReference type="EMBL" id="VFPQ01000001">
    <property type="protein sequence ID" value="TQM74123.1"/>
    <property type="molecule type" value="Genomic_DNA"/>
</dbReference>
<name>A0A543IU70_9ACTN</name>
<keyword evidence="1" id="KW-1133">Transmembrane helix</keyword>
<dbReference type="AlphaFoldDB" id="A0A543IU70"/>
<sequence length="256" mass="28091">MAGGSIYVSQDEKYSGTDQIVYENLWAQGREARLKRRGVIAVIGLIIGVVLAIRFSLNSFVMAVLGAIVAAGADFYLAWRAHESTAVWRGKRRGDVITGRILRRTLRRRGYHVLDGRSIPGKASVDHLVIGPGGMWVIDNEAWAPDTDIARYGSRLFLGERTGTKVAQELIQVANELAELLGRETGITVEAKPLLAVHGGKITAGEHVRGVVVAEGITVLYPRRIPRWILSHPTGELTDEQVDLLSRTAARILRRA</sequence>
<reference evidence="3 4" key="1">
    <citation type="submission" date="2019-06" db="EMBL/GenBank/DDBJ databases">
        <title>Sequencing the genomes of 1000 actinobacteria strains.</title>
        <authorList>
            <person name="Klenk H.-P."/>
        </authorList>
    </citation>
    <scope>NUCLEOTIDE SEQUENCE [LARGE SCALE GENOMIC DNA]</scope>
    <source>
        <strain evidence="3 4">DSM 43186</strain>
    </source>
</reference>
<keyword evidence="1" id="KW-0812">Transmembrane</keyword>
<dbReference type="InterPro" id="IPR011528">
    <property type="entry name" value="NERD"/>
</dbReference>
<feature type="transmembrane region" description="Helical" evidence="1">
    <location>
        <begin position="61"/>
        <end position="79"/>
    </location>
</feature>